<dbReference type="EMBL" id="AYZH01000008">
    <property type="protein sequence ID" value="KRN02375.1"/>
    <property type="molecule type" value="Genomic_DNA"/>
</dbReference>
<protein>
    <submittedName>
        <fullName evidence="4">Cell surface protein</fullName>
    </submittedName>
</protein>
<evidence type="ECO:0000313" key="5">
    <source>
        <dbReference type="Proteomes" id="UP000051589"/>
    </source>
</evidence>
<dbReference type="InterPro" id="IPR027994">
    <property type="entry name" value="WxL_dom"/>
</dbReference>
<evidence type="ECO:0000313" key="4">
    <source>
        <dbReference type="EMBL" id="KRN02375.1"/>
    </source>
</evidence>
<organism evidence="4 5">
    <name type="scientific">Levilactobacillus senmaizukei DSM 21775 = NBRC 103853</name>
    <dbReference type="NCBI Taxonomy" id="1423803"/>
    <lineage>
        <taxon>Bacteria</taxon>
        <taxon>Bacillati</taxon>
        <taxon>Bacillota</taxon>
        <taxon>Bacilli</taxon>
        <taxon>Lactobacillales</taxon>
        <taxon>Lactobacillaceae</taxon>
        <taxon>Levilactobacillus</taxon>
    </lineage>
</organism>
<dbReference type="AlphaFoldDB" id="A0A0R2DNQ7"/>
<feature type="compositionally biased region" description="Low complexity" evidence="1">
    <location>
        <begin position="32"/>
        <end position="60"/>
    </location>
</feature>
<evidence type="ECO:0000259" key="3">
    <source>
        <dbReference type="Pfam" id="PF13731"/>
    </source>
</evidence>
<accession>A0A0R2DNQ7</accession>
<dbReference type="Proteomes" id="UP000051589">
    <property type="component" value="Unassembled WGS sequence"/>
</dbReference>
<reference evidence="4 5" key="1">
    <citation type="journal article" date="2015" name="Genome Announc.">
        <title>Expanding the biotechnology potential of lactobacilli through comparative genomics of 213 strains and associated genera.</title>
        <authorList>
            <person name="Sun Z."/>
            <person name="Harris H.M."/>
            <person name="McCann A."/>
            <person name="Guo C."/>
            <person name="Argimon S."/>
            <person name="Zhang W."/>
            <person name="Yang X."/>
            <person name="Jeffery I.B."/>
            <person name="Cooney J.C."/>
            <person name="Kagawa T.F."/>
            <person name="Liu W."/>
            <person name="Song Y."/>
            <person name="Salvetti E."/>
            <person name="Wrobel A."/>
            <person name="Rasinkangas P."/>
            <person name="Parkhill J."/>
            <person name="Rea M.C."/>
            <person name="O'Sullivan O."/>
            <person name="Ritari J."/>
            <person name="Douillard F.P."/>
            <person name="Paul Ross R."/>
            <person name="Yang R."/>
            <person name="Briner A.E."/>
            <person name="Felis G.E."/>
            <person name="de Vos W.M."/>
            <person name="Barrangou R."/>
            <person name="Klaenhammer T.R."/>
            <person name="Caufield P.W."/>
            <person name="Cui Y."/>
            <person name="Zhang H."/>
            <person name="O'Toole P.W."/>
        </authorList>
    </citation>
    <scope>NUCLEOTIDE SEQUENCE [LARGE SCALE GENOMIC DNA]</scope>
    <source>
        <strain evidence="4 5">DSM 21775</strain>
    </source>
</reference>
<dbReference type="Pfam" id="PF13731">
    <property type="entry name" value="WxL"/>
    <property type="match status" value="1"/>
</dbReference>
<feature type="region of interest" description="Disordered" evidence="1">
    <location>
        <begin position="32"/>
        <end position="68"/>
    </location>
</feature>
<keyword evidence="2" id="KW-0732">Signal</keyword>
<evidence type="ECO:0000256" key="1">
    <source>
        <dbReference type="SAM" id="MobiDB-lite"/>
    </source>
</evidence>
<feature type="chain" id="PRO_5006416291" evidence="2">
    <location>
        <begin position="34"/>
        <end position="219"/>
    </location>
</feature>
<comment type="caution">
    <text evidence="4">The sequence shown here is derived from an EMBL/GenBank/DDBJ whole genome shotgun (WGS) entry which is preliminary data.</text>
</comment>
<name>A0A0R2DNQ7_9LACO</name>
<keyword evidence="5" id="KW-1185">Reference proteome</keyword>
<feature type="signal peptide" evidence="2">
    <location>
        <begin position="1"/>
        <end position="33"/>
    </location>
</feature>
<feature type="domain" description="WxL" evidence="3">
    <location>
        <begin position="63"/>
        <end position="218"/>
    </location>
</feature>
<evidence type="ECO:0000256" key="2">
    <source>
        <dbReference type="SAM" id="SignalP"/>
    </source>
</evidence>
<proteinExistence type="predicted"/>
<sequence length="219" mass="21718">MSKMTRRLKISLLSSLAVLTLGVGLTAALPAAADTTDTSSSTSSSSSSSASTTQSTTTTAEFDTDPNAAISLDSAPNISFGKNVTPNTKINGSYPALSADNPVEVSNPGLGSGWSVQLKNSPFTDATGNTLGGAVLSLGSPDIAAGNTGNPSAAPTPGAATKLDGTGTNQIVFSAAAKGGLGVWTADYSLGDINLAVPAGQMGGVYTSTLTWQLSDTPQ</sequence>
<dbReference type="PATRIC" id="fig|1423803.3.peg.2118"/>
<dbReference type="STRING" id="1423803.FD13_GL002058"/>
<gene>
    <name evidence="4" type="ORF">FD13_GL002058</name>
</gene>